<name>A0A0R1KGE5_9LACO</name>
<keyword evidence="1" id="KW-0812">Transmembrane</keyword>
<accession>A0A0R1KGE5</accession>
<feature type="transmembrane region" description="Helical" evidence="1">
    <location>
        <begin position="235"/>
        <end position="256"/>
    </location>
</feature>
<feature type="transmembrane region" description="Helical" evidence="1">
    <location>
        <begin position="378"/>
        <end position="398"/>
    </location>
</feature>
<dbReference type="AlphaFoldDB" id="A0A0R1KGE5"/>
<evidence type="ECO:0008006" key="4">
    <source>
        <dbReference type="Google" id="ProtNLM"/>
    </source>
</evidence>
<dbReference type="OrthoDB" id="2083423at2"/>
<comment type="caution">
    <text evidence="2">The sequence shown here is derived from an EMBL/GenBank/DDBJ whole genome shotgun (WGS) entry which is preliminary data.</text>
</comment>
<evidence type="ECO:0000313" key="3">
    <source>
        <dbReference type="Proteomes" id="UP000051248"/>
    </source>
</evidence>
<protein>
    <recommendedName>
        <fullName evidence="4">Oligosaccharide repeat unit polymerase</fullName>
    </recommendedName>
</protein>
<keyword evidence="3" id="KW-1185">Reference proteome</keyword>
<dbReference type="STRING" id="1423775.FD03_GL001388"/>
<keyword evidence="1" id="KW-0472">Membrane</keyword>
<feature type="transmembrane region" description="Helical" evidence="1">
    <location>
        <begin position="404"/>
        <end position="424"/>
    </location>
</feature>
<evidence type="ECO:0000256" key="1">
    <source>
        <dbReference type="SAM" id="Phobius"/>
    </source>
</evidence>
<feature type="transmembrane region" description="Helical" evidence="1">
    <location>
        <begin position="56"/>
        <end position="81"/>
    </location>
</feature>
<organism evidence="2 3">
    <name type="scientific">Companilactobacillus nodensis DSM 19682 = JCM 14932 = NBRC 107160</name>
    <dbReference type="NCBI Taxonomy" id="1423775"/>
    <lineage>
        <taxon>Bacteria</taxon>
        <taxon>Bacillati</taxon>
        <taxon>Bacillota</taxon>
        <taxon>Bacilli</taxon>
        <taxon>Lactobacillales</taxon>
        <taxon>Lactobacillaceae</taxon>
        <taxon>Companilactobacillus</taxon>
    </lineage>
</organism>
<sequence>MALILVLLCFVLIVLSIVLFKGEIAAPSFLLSVAFFVSSFDVFLNKNSWYFNNNSTVTLIVVGILSFILGCFAINLVKPIILHDDVQVSKEIISISSSRLFFYLILQLILYLSIIIYICNVMGLGISLSGLSDAIGGYYSLTQSGTVSGLPGILNVGQIINTSGIYYLLFLLLKGHNYHLNISIILYLNLFVGIIGSLLTGTKTSFFMYLVAFMILYLFLKNDDFSEIQKISIKSIIEFALAILLIMLGFMVLSTLQGRNLANVNVSDTISSYVGAPVKNLELFITSNRQNRQIFGSQTFADTYKWLYKVTGNDTFQIVNLYDYNWIFNTGLGNVYTLFMPLVNDFGYVGTYFVMFLLGCFCQICYNNAKFKNSKGPVNFKVIYYSYLSFAILFSFFSNKMFEMIFSRSGIYFIIGLYVFDFLLRRLSFDTYLMEDNNEFFS</sequence>
<dbReference type="NCBIfam" id="TIGR04370">
    <property type="entry name" value="glyco_rpt_poly"/>
    <property type="match status" value="1"/>
</dbReference>
<reference evidence="2 3" key="1">
    <citation type="journal article" date="2015" name="Genome Announc.">
        <title>Expanding the biotechnology potential of lactobacilli through comparative genomics of 213 strains and associated genera.</title>
        <authorList>
            <person name="Sun Z."/>
            <person name="Harris H.M."/>
            <person name="McCann A."/>
            <person name="Guo C."/>
            <person name="Argimon S."/>
            <person name="Zhang W."/>
            <person name="Yang X."/>
            <person name="Jeffery I.B."/>
            <person name="Cooney J.C."/>
            <person name="Kagawa T.F."/>
            <person name="Liu W."/>
            <person name="Song Y."/>
            <person name="Salvetti E."/>
            <person name="Wrobel A."/>
            <person name="Rasinkangas P."/>
            <person name="Parkhill J."/>
            <person name="Rea M.C."/>
            <person name="O'Sullivan O."/>
            <person name="Ritari J."/>
            <person name="Douillard F.P."/>
            <person name="Paul Ross R."/>
            <person name="Yang R."/>
            <person name="Briner A.E."/>
            <person name="Felis G.E."/>
            <person name="de Vos W.M."/>
            <person name="Barrangou R."/>
            <person name="Klaenhammer T.R."/>
            <person name="Caufield P.W."/>
            <person name="Cui Y."/>
            <person name="Zhang H."/>
            <person name="O'Toole P.W."/>
        </authorList>
    </citation>
    <scope>NUCLEOTIDE SEQUENCE [LARGE SCALE GENOMIC DNA]</scope>
    <source>
        <strain evidence="2 3">DSM 19682</strain>
    </source>
</reference>
<dbReference type="Proteomes" id="UP000051248">
    <property type="component" value="Unassembled WGS sequence"/>
</dbReference>
<dbReference type="PATRIC" id="fig|1423775.4.peg.1418"/>
<gene>
    <name evidence="2" type="ORF">FD03_GL001388</name>
</gene>
<feature type="transmembrane region" description="Helical" evidence="1">
    <location>
        <begin position="180"/>
        <end position="200"/>
    </location>
</feature>
<proteinExistence type="predicted"/>
<evidence type="ECO:0000313" key="2">
    <source>
        <dbReference type="EMBL" id="KRK79026.1"/>
    </source>
</evidence>
<feature type="transmembrane region" description="Helical" evidence="1">
    <location>
        <begin position="153"/>
        <end position="173"/>
    </location>
</feature>
<keyword evidence="1" id="KW-1133">Transmembrane helix</keyword>
<dbReference type="RefSeq" id="WP_025025323.1">
    <property type="nucleotide sequence ID" value="NZ_AZDZ01000019.1"/>
</dbReference>
<feature type="transmembrane region" description="Helical" evidence="1">
    <location>
        <begin position="346"/>
        <end position="366"/>
    </location>
</feature>
<dbReference type="EMBL" id="AZDZ01000019">
    <property type="protein sequence ID" value="KRK79026.1"/>
    <property type="molecule type" value="Genomic_DNA"/>
</dbReference>
<feature type="transmembrane region" description="Helical" evidence="1">
    <location>
        <begin position="206"/>
        <end position="223"/>
    </location>
</feature>